<evidence type="ECO:0000256" key="8">
    <source>
        <dbReference type="SAM" id="SignalP"/>
    </source>
</evidence>
<sequence>MGRPMLRSILIAQILSFLLCITGITSGVLADRGINAPTTQSLLNYLLLALTCGAERVLVDTPAYELLAMLGVCGAGVAAVQAVVLERDAWHSSSWDARSLGALVGFAAALFCFYVLVPLVLKWGGSTVLNLSLLTSDLWAAGARMLFA</sequence>
<organism evidence="9 10">
    <name type="scientific">Haematococcus lacustris</name>
    <name type="common">Green alga</name>
    <name type="synonym">Haematococcus pluvialis</name>
    <dbReference type="NCBI Taxonomy" id="44745"/>
    <lineage>
        <taxon>Eukaryota</taxon>
        <taxon>Viridiplantae</taxon>
        <taxon>Chlorophyta</taxon>
        <taxon>core chlorophytes</taxon>
        <taxon>Chlorophyceae</taxon>
        <taxon>CS clade</taxon>
        <taxon>Chlamydomonadales</taxon>
        <taxon>Haematococcaceae</taxon>
        <taxon>Haematococcus</taxon>
    </lineage>
</organism>
<feature type="transmembrane region" description="Helical" evidence="7">
    <location>
        <begin position="66"/>
        <end position="85"/>
    </location>
</feature>
<evidence type="ECO:0000256" key="4">
    <source>
        <dbReference type="ARBA" id="ARBA00022692"/>
    </source>
</evidence>
<dbReference type="InterPro" id="IPR009262">
    <property type="entry name" value="SLC35_F1/F2/F6"/>
</dbReference>
<feature type="non-terminal residue" evidence="9">
    <location>
        <position position="1"/>
    </location>
</feature>
<protein>
    <submittedName>
        <fullName evidence="9">Uncharacterized protein</fullName>
    </submittedName>
</protein>
<evidence type="ECO:0000256" key="7">
    <source>
        <dbReference type="SAM" id="Phobius"/>
    </source>
</evidence>
<evidence type="ECO:0000313" key="10">
    <source>
        <dbReference type="Proteomes" id="UP000485058"/>
    </source>
</evidence>
<dbReference type="EMBL" id="BLLF01001929">
    <property type="protein sequence ID" value="GFH21908.1"/>
    <property type="molecule type" value="Genomic_DNA"/>
</dbReference>
<feature type="chain" id="PRO_5025361322" evidence="8">
    <location>
        <begin position="31"/>
        <end position="148"/>
    </location>
</feature>
<reference evidence="9 10" key="1">
    <citation type="submission" date="2020-02" db="EMBL/GenBank/DDBJ databases">
        <title>Draft genome sequence of Haematococcus lacustris strain NIES-144.</title>
        <authorList>
            <person name="Morimoto D."/>
            <person name="Nakagawa S."/>
            <person name="Yoshida T."/>
            <person name="Sawayama S."/>
        </authorList>
    </citation>
    <scope>NUCLEOTIDE SEQUENCE [LARGE SCALE GENOMIC DNA]</scope>
    <source>
        <strain evidence="9 10">NIES-144</strain>
    </source>
</reference>
<feature type="transmembrane region" description="Helical" evidence="7">
    <location>
        <begin position="97"/>
        <end position="121"/>
    </location>
</feature>
<evidence type="ECO:0000256" key="2">
    <source>
        <dbReference type="ARBA" id="ARBA00007863"/>
    </source>
</evidence>
<accession>A0A699ZUD6</accession>
<comment type="similarity">
    <text evidence="2">Belongs to the SLC35F solute transporter family.</text>
</comment>
<dbReference type="PANTHER" id="PTHR14233:SF4">
    <property type="entry name" value="SOLUTE CARRIER FAMILY 35 MEMBER F2"/>
    <property type="match status" value="1"/>
</dbReference>
<proteinExistence type="inferred from homology"/>
<keyword evidence="4 7" id="KW-0812">Transmembrane</keyword>
<evidence type="ECO:0000256" key="5">
    <source>
        <dbReference type="ARBA" id="ARBA00022989"/>
    </source>
</evidence>
<keyword evidence="3" id="KW-0813">Transport</keyword>
<evidence type="ECO:0000256" key="1">
    <source>
        <dbReference type="ARBA" id="ARBA00004141"/>
    </source>
</evidence>
<keyword evidence="10" id="KW-1185">Reference proteome</keyword>
<evidence type="ECO:0000256" key="3">
    <source>
        <dbReference type="ARBA" id="ARBA00022448"/>
    </source>
</evidence>
<gene>
    <name evidence="9" type="ORF">HaLaN_19290</name>
</gene>
<evidence type="ECO:0000256" key="6">
    <source>
        <dbReference type="ARBA" id="ARBA00023136"/>
    </source>
</evidence>
<keyword evidence="8" id="KW-0732">Signal</keyword>
<dbReference type="GO" id="GO:0016020">
    <property type="term" value="C:membrane"/>
    <property type="evidence" value="ECO:0007669"/>
    <property type="project" value="UniProtKB-SubCell"/>
</dbReference>
<keyword evidence="5 7" id="KW-1133">Transmembrane helix</keyword>
<comment type="subcellular location">
    <subcellularLocation>
        <location evidence="1">Membrane</location>
        <topology evidence="1">Multi-pass membrane protein</topology>
    </subcellularLocation>
</comment>
<dbReference type="PANTHER" id="PTHR14233">
    <property type="entry name" value="DUF914-RELATED"/>
    <property type="match status" value="1"/>
</dbReference>
<dbReference type="Proteomes" id="UP000485058">
    <property type="component" value="Unassembled WGS sequence"/>
</dbReference>
<feature type="signal peptide" evidence="8">
    <location>
        <begin position="1"/>
        <end position="30"/>
    </location>
</feature>
<evidence type="ECO:0000313" key="9">
    <source>
        <dbReference type="EMBL" id="GFH21908.1"/>
    </source>
</evidence>
<dbReference type="Pfam" id="PF06027">
    <property type="entry name" value="SLC35F"/>
    <property type="match status" value="2"/>
</dbReference>
<comment type="caution">
    <text evidence="9">The sequence shown here is derived from an EMBL/GenBank/DDBJ whole genome shotgun (WGS) entry which is preliminary data.</text>
</comment>
<name>A0A699ZUD6_HAELA</name>
<dbReference type="AlphaFoldDB" id="A0A699ZUD6"/>
<dbReference type="GO" id="GO:0022857">
    <property type="term" value="F:transmembrane transporter activity"/>
    <property type="evidence" value="ECO:0007669"/>
    <property type="project" value="InterPro"/>
</dbReference>
<keyword evidence="6 7" id="KW-0472">Membrane</keyword>
<dbReference type="InterPro" id="IPR052221">
    <property type="entry name" value="SLC35F_Transporter"/>
</dbReference>